<proteinExistence type="predicted"/>
<dbReference type="PANTHER" id="PTHR10617">
    <property type="entry name" value="ELECTRON TRANSFER FLAVOPROTEIN-UBIQUINONE OXIDOREDUCTASE"/>
    <property type="match status" value="1"/>
</dbReference>
<evidence type="ECO:0000256" key="2">
    <source>
        <dbReference type="ARBA" id="ARBA00002819"/>
    </source>
</evidence>
<comment type="caution">
    <text evidence="16">The sequence shown here is derived from an EMBL/GenBank/DDBJ whole genome shotgun (WGS) entry which is preliminary data.</text>
</comment>
<dbReference type="PROSITE" id="PS51379">
    <property type="entry name" value="4FE4S_FER_2"/>
    <property type="match status" value="1"/>
</dbReference>
<keyword evidence="8 14" id="KW-0249">Electron transport</keyword>
<dbReference type="InterPro" id="IPR036188">
    <property type="entry name" value="FAD/NAD-bd_sf"/>
</dbReference>
<evidence type="ECO:0000256" key="9">
    <source>
        <dbReference type="ARBA" id="ARBA00023002"/>
    </source>
</evidence>
<comment type="function">
    <text evidence="2 14">Accepts electrons from ETF and reduces ubiquinone.</text>
</comment>
<comment type="cofactor">
    <cofactor evidence="1 14">
        <name>FAD</name>
        <dbReference type="ChEBI" id="CHEBI:57692"/>
    </cofactor>
</comment>
<evidence type="ECO:0000256" key="4">
    <source>
        <dbReference type="ARBA" id="ARBA00022485"/>
    </source>
</evidence>
<dbReference type="EMBL" id="BOPV01000001">
    <property type="protein sequence ID" value="GIL41756.1"/>
    <property type="molecule type" value="Genomic_DNA"/>
</dbReference>
<dbReference type="EC" id="1.5.5.1" evidence="14"/>
<keyword evidence="7 14" id="KW-0274">FAD</keyword>
<evidence type="ECO:0000256" key="6">
    <source>
        <dbReference type="ARBA" id="ARBA00022723"/>
    </source>
</evidence>
<dbReference type="Gene3D" id="3.50.50.60">
    <property type="entry name" value="FAD/NAD(P)-binding domain"/>
    <property type="match status" value="1"/>
</dbReference>
<dbReference type="SUPFAM" id="SSF51905">
    <property type="entry name" value="FAD/NAD(P)-binding domain"/>
    <property type="match status" value="1"/>
</dbReference>
<dbReference type="Gene3D" id="3.30.70.20">
    <property type="match status" value="1"/>
</dbReference>
<dbReference type="SUPFAM" id="SSF54373">
    <property type="entry name" value="FAD-linked reductases, C-terminal domain"/>
    <property type="match status" value="1"/>
</dbReference>
<name>A0A8S8XKS2_9PROT</name>
<dbReference type="PANTHER" id="PTHR10617:SF107">
    <property type="entry name" value="ELECTRON TRANSFER FLAVOPROTEIN-UBIQUINONE OXIDOREDUCTASE, MITOCHONDRIAL"/>
    <property type="match status" value="1"/>
</dbReference>
<dbReference type="Pfam" id="PF21162">
    <property type="entry name" value="ETFQO_UQ-bd"/>
    <property type="match status" value="1"/>
</dbReference>
<comment type="cofactor">
    <cofactor evidence="14">
        <name>[4Fe-4S] cluster</name>
        <dbReference type="ChEBI" id="CHEBI:49883"/>
    </cofactor>
    <text evidence="14">Binds 1 [4Fe-4S] cluster.</text>
</comment>
<dbReference type="InterPro" id="IPR049398">
    <property type="entry name" value="ETF-QO/FixC_UQ-bd"/>
</dbReference>
<evidence type="ECO:0000256" key="13">
    <source>
        <dbReference type="ARBA" id="ARBA00052682"/>
    </source>
</evidence>
<keyword evidence="5 14" id="KW-0285">Flavoprotein</keyword>
<keyword evidence="10 14" id="KW-0408">Iron</keyword>
<keyword evidence="4" id="KW-0004">4Fe-4S</keyword>
<evidence type="ECO:0000256" key="8">
    <source>
        <dbReference type="ARBA" id="ARBA00022982"/>
    </source>
</evidence>
<protein>
    <recommendedName>
        <fullName evidence="14">Electron transfer flavoprotein-ubiquinone oxidoreductase</fullName>
        <shortName evidence="14">ETF-QO</shortName>
        <ecNumber evidence="14">1.5.5.1</ecNumber>
    </recommendedName>
</protein>
<evidence type="ECO:0000256" key="3">
    <source>
        <dbReference type="ARBA" id="ARBA00022448"/>
    </source>
</evidence>
<evidence type="ECO:0000256" key="7">
    <source>
        <dbReference type="ARBA" id="ARBA00022827"/>
    </source>
</evidence>
<keyword evidence="12 14" id="KW-0830">Ubiquinone</keyword>
<dbReference type="InterPro" id="IPR017896">
    <property type="entry name" value="4Fe4S_Fe-S-bd"/>
</dbReference>
<reference evidence="16" key="1">
    <citation type="submission" date="2021-02" db="EMBL/GenBank/DDBJ databases">
        <title>Genome sequence of Rhodospirillales sp. strain TMPK1 isolated from soil.</title>
        <authorList>
            <person name="Nakai R."/>
            <person name="Kusada H."/>
            <person name="Tamaki H."/>
        </authorList>
    </citation>
    <scope>NUCLEOTIDE SEQUENCE</scope>
    <source>
        <strain evidence="16">TMPK1</strain>
    </source>
</reference>
<evidence type="ECO:0000256" key="11">
    <source>
        <dbReference type="ARBA" id="ARBA00023014"/>
    </source>
</evidence>
<dbReference type="GO" id="GO:0004174">
    <property type="term" value="F:electron-transferring-flavoprotein dehydrogenase activity"/>
    <property type="evidence" value="ECO:0007669"/>
    <property type="project" value="UniProtKB-UniRule"/>
</dbReference>
<dbReference type="InterPro" id="IPR040156">
    <property type="entry name" value="ETF-QO"/>
</dbReference>
<keyword evidence="11 14" id="KW-0411">Iron-sulfur</keyword>
<dbReference type="GO" id="GO:0051539">
    <property type="term" value="F:4 iron, 4 sulfur cluster binding"/>
    <property type="evidence" value="ECO:0007669"/>
    <property type="project" value="UniProtKB-UniRule"/>
</dbReference>
<evidence type="ECO:0000256" key="12">
    <source>
        <dbReference type="ARBA" id="ARBA00023075"/>
    </source>
</evidence>
<dbReference type="AlphaFoldDB" id="A0A8S8XKS2"/>
<evidence type="ECO:0000313" key="16">
    <source>
        <dbReference type="EMBL" id="GIL41756.1"/>
    </source>
</evidence>
<evidence type="ECO:0000256" key="1">
    <source>
        <dbReference type="ARBA" id="ARBA00001974"/>
    </source>
</evidence>
<gene>
    <name evidence="16" type="ORF">TMPK1_39930</name>
</gene>
<organism evidence="16 17">
    <name type="scientific">Roseiterribacter gracilis</name>
    <dbReference type="NCBI Taxonomy" id="2812848"/>
    <lineage>
        <taxon>Bacteria</taxon>
        <taxon>Pseudomonadati</taxon>
        <taxon>Pseudomonadota</taxon>
        <taxon>Alphaproteobacteria</taxon>
        <taxon>Rhodospirillales</taxon>
        <taxon>Roseiterribacteraceae</taxon>
        <taxon>Roseiterribacter</taxon>
    </lineage>
</organism>
<evidence type="ECO:0000259" key="15">
    <source>
        <dbReference type="PROSITE" id="PS51379"/>
    </source>
</evidence>
<accession>A0A8S8XKS2</accession>
<dbReference type="Pfam" id="PF13450">
    <property type="entry name" value="NAD_binding_8"/>
    <property type="match status" value="1"/>
</dbReference>
<dbReference type="GO" id="GO:0046872">
    <property type="term" value="F:metal ion binding"/>
    <property type="evidence" value="ECO:0007669"/>
    <property type="project" value="UniProtKB-KW"/>
</dbReference>
<dbReference type="RefSeq" id="WP_420245385.1">
    <property type="nucleotide sequence ID" value="NZ_BOPV01000001.1"/>
</dbReference>
<keyword evidence="9 14" id="KW-0560">Oxidoreductase</keyword>
<keyword evidence="3 14" id="KW-0813">Transport</keyword>
<dbReference type="Proteomes" id="UP000681075">
    <property type="component" value="Unassembled WGS sequence"/>
</dbReference>
<evidence type="ECO:0000313" key="17">
    <source>
        <dbReference type="Proteomes" id="UP000681075"/>
    </source>
</evidence>
<sequence>MTTERESMEYDVVIVGAGPAGLSAAIRLKQLAASNGSELSVVILEKGSEVGAHILSGAVIDPTALNELIPDWKSKGAPLVAQVTDDKFYLLTETSHYEIPHALLPPLMSNKGNYAISLANLCRWLGTQAEELGVEIFPGFAATEVLYDDNGRVKGVATGDMGIGREGEHKASFQPGMELHGKYVLFGEGARGSLSKTLMQKFNLRDGVDPQKFGIGIKELWQINPAKHKQGLVLHTQGWPLDNATVGGSFMYHLEDGIVSIGFVVPLSYQNPHLSPFDEFQRFKHHPSIKPYLEGGKRISYGARAITQGGLQSIPHLTFPGGALIGCAAGFVNVPRIKGTHNAMKTGMLAAEAAFDAIKNGRANDELVEYPKAFKSSWAHEDLRKVRNVKPGLKWGLWLGNLNAGFNMWLESLGVHLPWTMRHEKHDYETLKPAAEMPKIAYPKPDGVISFDKLSSVFISNTNHEEDQPVHLKLKDPSIPISYNLPMYDEPAQRYCPAGVYEVVRDDAGNNPRFQINAQNCVHCKTCDIKDPKQNITWVPPEGGGGPNYPNM</sequence>
<keyword evidence="17" id="KW-1185">Reference proteome</keyword>
<dbReference type="PRINTS" id="PR00420">
    <property type="entry name" value="RNGMNOXGNASE"/>
</dbReference>
<dbReference type="SUPFAM" id="SSF54862">
    <property type="entry name" value="4Fe-4S ferredoxins"/>
    <property type="match status" value="1"/>
</dbReference>
<feature type="domain" description="4Fe-4S ferredoxin-type" evidence="15">
    <location>
        <begin position="512"/>
        <end position="541"/>
    </location>
</feature>
<evidence type="ECO:0000256" key="14">
    <source>
        <dbReference type="RuleBase" id="RU366068"/>
    </source>
</evidence>
<keyword evidence="6 14" id="KW-0479">Metal-binding</keyword>
<evidence type="ECO:0000256" key="10">
    <source>
        <dbReference type="ARBA" id="ARBA00023004"/>
    </source>
</evidence>
<dbReference type="FunFam" id="3.30.70.20:FF:000012">
    <property type="entry name" value="Electron transfer flavoprotein-ubiquinone oxidoreductase, mitochondrial"/>
    <property type="match status" value="1"/>
</dbReference>
<dbReference type="Pfam" id="PF05187">
    <property type="entry name" value="Fer4_ETF_QO"/>
    <property type="match status" value="1"/>
</dbReference>
<dbReference type="InterPro" id="IPR007859">
    <property type="entry name" value="ETF-QO/FixX_C"/>
</dbReference>
<dbReference type="Gene3D" id="3.30.9.90">
    <property type="match status" value="1"/>
</dbReference>
<evidence type="ECO:0000256" key="5">
    <source>
        <dbReference type="ARBA" id="ARBA00022630"/>
    </source>
</evidence>
<comment type="catalytic activity">
    <reaction evidence="13 14">
        <text>a ubiquinone + reduced [electron-transfer flavoprotein] = a ubiquinol + oxidized [electron-transfer flavoprotein] + H(+)</text>
        <dbReference type="Rhea" id="RHEA:24052"/>
        <dbReference type="Rhea" id="RHEA-COMP:9565"/>
        <dbReference type="Rhea" id="RHEA-COMP:9566"/>
        <dbReference type="Rhea" id="RHEA-COMP:10685"/>
        <dbReference type="Rhea" id="RHEA-COMP:10686"/>
        <dbReference type="ChEBI" id="CHEBI:15378"/>
        <dbReference type="ChEBI" id="CHEBI:16389"/>
        <dbReference type="ChEBI" id="CHEBI:17976"/>
        <dbReference type="ChEBI" id="CHEBI:57692"/>
        <dbReference type="ChEBI" id="CHEBI:58307"/>
        <dbReference type="EC" id="1.5.5.1"/>
    </reaction>
</comment>